<organism evidence="1">
    <name type="scientific">Anguilla anguilla</name>
    <name type="common">European freshwater eel</name>
    <name type="synonym">Muraena anguilla</name>
    <dbReference type="NCBI Taxonomy" id="7936"/>
    <lineage>
        <taxon>Eukaryota</taxon>
        <taxon>Metazoa</taxon>
        <taxon>Chordata</taxon>
        <taxon>Craniata</taxon>
        <taxon>Vertebrata</taxon>
        <taxon>Euteleostomi</taxon>
        <taxon>Actinopterygii</taxon>
        <taxon>Neopterygii</taxon>
        <taxon>Teleostei</taxon>
        <taxon>Anguilliformes</taxon>
        <taxon>Anguillidae</taxon>
        <taxon>Anguilla</taxon>
    </lineage>
</organism>
<protein>
    <submittedName>
        <fullName evidence="1">Uncharacterized protein</fullName>
    </submittedName>
</protein>
<dbReference type="AlphaFoldDB" id="A0A0E9V572"/>
<reference evidence="1" key="2">
    <citation type="journal article" date="2015" name="Fish Shellfish Immunol.">
        <title>Early steps in the European eel (Anguilla anguilla)-Vibrio vulnificus interaction in the gills: Role of the RtxA13 toxin.</title>
        <authorList>
            <person name="Callol A."/>
            <person name="Pajuelo D."/>
            <person name="Ebbesson L."/>
            <person name="Teles M."/>
            <person name="MacKenzie S."/>
            <person name="Amaro C."/>
        </authorList>
    </citation>
    <scope>NUCLEOTIDE SEQUENCE</scope>
</reference>
<reference evidence="1" key="1">
    <citation type="submission" date="2014-11" db="EMBL/GenBank/DDBJ databases">
        <authorList>
            <person name="Amaro Gonzalez C."/>
        </authorList>
    </citation>
    <scope>NUCLEOTIDE SEQUENCE</scope>
</reference>
<sequence>MMLLIESFQVYENEHFEYSVWKSNHSSCHSRGNE</sequence>
<accession>A0A0E9V572</accession>
<proteinExistence type="predicted"/>
<evidence type="ECO:0000313" key="1">
    <source>
        <dbReference type="EMBL" id="JAH72605.1"/>
    </source>
</evidence>
<name>A0A0E9V572_ANGAN</name>
<dbReference type="EMBL" id="GBXM01035972">
    <property type="protein sequence ID" value="JAH72605.1"/>
    <property type="molecule type" value="Transcribed_RNA"/>
</dbReference>